<gene>
    <name evidence="1" type="ORF">SAMN04488104_10337</name>
</gene>
<accession>A0A1G6V7C6</accession>
<protein>
    <submittedName>
        <fullName evidence="1">Uncharacterized protein</fullName>
    </submittedName>
</protein>
<reference evidence="2" key="1">
    <citation type="submission" date="2016-10" db="EMBL/GenBank/DDBJ databases">
        <authorList>
            <person name="Varghese N."/>
            <person name="Submissions S."/>
        </authorList>
    </citation>
    <scope>NUCLEOTIDE SEQUENCE [LARGE SCALE GENOMIC DNA]</scope>
    <source>
        <strain evidence="2">DSM 23095</strain>
    </source>
</reference>
<keyword evidence="2" id="KW-1185">Reference proteome</keyword>
<dbReference type="AlphaFoldDB" id="A0A1G6V7C6"/>
<evidence type="ECO:0000313" key="1">
    <source>
        <dbReference type="EMBL" id="SDD49431.1"/>
    </source>
</evidence>
<dbReference type="EMBL" id="FNAC01000033">
    <property type="protein sequence ID" value="SDD49431.1"/>
    <property type="molecule type" value="Genomic_DNA"/>
</dbReference>
<evidence type="ECO:0000313" key="2">
    <source>
        <dbReference type="Proteomes" id="UP000199060"/>
    </source>
</evidence>
<name>A0A1G6V7C6_9BACT</name>
<sequence>MEEIASERTFDFERNRELSHESTKKVLAQGIWLKNAWTKARNDFLIYGRVFQNLR</sequence>
<dbReference type="Proteomes" id="UP000199060">
    <property type="component" value="Unassembled WGS sequence"/>
</dbReference>
<organism evidence="1 2">
    <name type="scientific">Algoriphagus faecimaris</name>
    <dbReference type="NCBI Taxonomy" id="686796"/>
    <lineage>
        <taxon>Bacteria</taxon>
        <taxon>Pseudomonadati</taxon>
        <taxon>Bacteroidota</taxon>
        <taxon>Cytophagia</taxon>
        <taxon>Cytophagales</taxon>
        <taxon>Cyclobacteriaceae</taxon>
        <taxon>Algoriphagus</taxon>
    </lineage>
</organism>
<proteinExistence type="predicted"/>